<feature type="domain" description="IrrE N-terminal-like" evidence="1">
    <location>
        <begin position="200"/>
        <end position="295"/>
    </location>
</feature>
<dbReference type="InterPro" id="IPR052345">
    <property type="entry name" value="Rad_response_metalloprotease"/>
</dbReference>
<dbReference type="OrthoDB" id="9796786at2"/>
<evidence type="ECO:0000259" key="1">
    <source>
        <dbReference type="Pfam" id="PF06114"/>
    </source>
</evidence>
<protein>
    <submittedName>
        <fullName evidence="2">Zn-dependent peptidase ImmA, M78 family</fullName>
    </submittedName>
</protein>
<dbReference type="PANTHER" id="PTHR43236:SF2">
    <property type="entry name" value="BLL0069 PROTEIN"/>
    <property type="match status" value="1"/>
</dbReference>
<dbReference type="PANTHER" id="PTHR43236">
    <property type="entry name" value="ANTITOXIN HIGA1"/>
    <property type="match status" value="1"/>
</dbReference>
<dbReference type="Proteomes" id="UP000198639">
    <property type="component" value="Unassembled WGS sequence"/>
</dbReference>
<keyword evidence="3" id="KW-1185">Reference proteome</keyword>
<dbReference type="Gene3D" id="1.10.10.2910">
    <property type="match status" value="1"/>
</dbReference>
<sequence>METIELSPAVLSWAASQAGEGLHELAVRVSKKSVDKITAGKLTYAQVLKYAKLAGVPLGFLFLPEPPEQRKPPLADFRTLPDAHPLSKDFFDTFDDIEFKHSWIRERLKAEGAEPLEFVGKYGINRPAPEALATEIRTHLDFNEAVLRDVKNPDQLFSFLVDQCEKNGLFVFKNGVVGNNTSRPLSIAEFRGFAIADPVCPIIFINGADAAAAWVFTLAHELAHIWIGDSGISDAAPTTHNKTERYCNAVAGEFLVPKKRFLAVWEELPAESSDVRLEVARRTFKVSKTVVARRAYDFGLISHEEYFEVYNLARKAAKDKKSTGGDFYRSLAVRNSKALSMQISGLAASGTLNLSEAGRLLNTTPNNVLKLHEKQNAIPI</sequence>
<evidence type="ECO:0000313" key="3">
    <source>
        <dbReference type="Proteomes" id="UP000198639"/>
    </source>
</evidence>
<dbReference type="EMBL" id="FOLD01000040">
    <property type="protein sequence ID" value="SFD82973.1"/>
    <property type="molecule type" value="Genomic_DNA"/>
</dbReference>
<accession>A0A1I1VPL5</accession>
<organism evidence="2 3">
    <name type="scientific">Massilia yuzhufengensis</name>
    <dbReference type="NCBI Taxonomy" id="1164594"/>
    <lineage>
        <taxon>Bacteria</taxon>
        <taxon>Pseudomonadati</taxon>
        <taxon>Pseudomonadota</taxon>
        <taxon>Betaproteobacteria</taxon>
        <taxon>Burkholderiales</taxon>
        <taxon>Oxalobacteraceae</taxon>
        <taxon>Telluria group</taxon>
        <taxon>Massilia</taxon>
    </lineage>
</organism>
<evidence type="ECO:0000313" key="2">
    <source>
        <dbReference type="EMBL" id="SFD82973.1"/>
    </source>
</evidence>
<dbReference type="RefSeq" id="WP_091876800.1">
    <property type="nucleotide sequence ID" value="NZ_FOLD01000040.1"/>
</dbReference>
<proteinExistence type="predicted"/>
<dbReference type="InterPro" id="IPR010359">
    <property type="entry name" value="IrrE_HExxH"/>
</dbReference>
<reference evidence="3" key="1">
    <citation type="submission" date="2016-10" db="EMBL/GenBank/DDBJ databases">
        <authorList>
            <person name="Varghese N."/>
            <person name="Submissions S."/>
        </authorList>
    </citation>
    <scope>NUCLEOTIDE SEQUENCE [LARGE SCALE GENOMIC DNA]</scope>
    <source>
        <strain evidence="3">CGMCC 1.12041</strain>
    </source>
</reference>
<gene>
    <name evidence="2" type="ORF">SAMN05216204_1401</name>
</gene>
<dbReference type="AlphaFoldDB" id="A0A1I1VPL5"/>
<name>A0A1I1VPL5_9BURK</name>
<dbReference type="Pfam" id="PF06114">
    <property type="entry name" value="Peptidase_M78"/>
    <property type="match status" value="1"/>
</dbReference>